<dbReference type="Pfam" id="PF02470">
    <property type="entry name" value="MlaD"/>
    <property type="match status" value="1"/>
</dbReference>
<keyword evidence="1" id="KW-0472">Membrane</keyword>
<comment type="caution">
    <text evidence="3">The sequence shown here is derived from an EMBL/GenBank/DDBJ whole genome shotgun (WGS) entry which is preliminary data.</text>
</comment>
<keyword evidence="1" id="KW-0812">Transmembrane</keyword>
<dbReference type="InterPro" id="IPR030970">
    <property type="entry name" value="ABC_MlaD"/>
</dbReference>
<dbReference type="PROSITE" id="PS51257">
    <property type="entry name" value="PROKAR_LIPOPROTEIN"/>
    <property type="match status" value="1"/>
</dbReference>
<keyword evidence="4" id="KW-1185">Reference proteome</keyword>
<evidence type="ECO:0000313" key="3">
    <source>
        <dbReference type="EMBL" id="CAE6695752.1"/>
    </source>
</evidence>
<dbReference type="InterPro" id="IPR003399">
    <property type="entry name" value="Mce/MlaD"/>
</dbReference>
<dbReference type="InterPro" id="IPR052336">
    <property type="entry name" value="MlaD_Phospholipid_Transporter"/>
</dbReference>
<dbReference type="NCBIfam" id="TIGR04430">
    <property type="entry name" value="OM_asym_MlaD"/>
    <property type="match status" value="1"/>
</dbReference>
<evidence type="ECO:0000259" key="2">
    <source>
        <dbReference type="Pfam" id="PF02470"/>
    </source>
</evidence>
<name>A0ABM8QGR9_9BACT</name>
<dbReference type="EMBL" id="CAJNBJ010000001">
    <property type="protein sequence ID" value="CAE6695752.1"/>
    <property type="molecule type" value="Genomic_DNA"/>
</dbReference>
<feature type="transmembrane region" description="Helical" evidence="1">
    <location>
        <begin position="6"/>
        <end position="26"/>
    </location>
</feature>
<keyword evidence="1" id="KW-1133">Transmembrane helix</keyword>
<sequence length="147" mass="15478">MERAKLELMVGIFVLVGIACLGYLSIKLGKLEVIGGHNYPVEAEFTSASGLKPGASVEIAGVEVGRVRHIGLNSDRAVVALAIQDGVKLYSDTIASIKTRGIIGDKYLSLSVGGGGDVLKPGEKIRDTESGLDLEELVSQYVHGKVN</sequence>
<dbReference type="PANTHER" id="PTHR33371:SF4">
    <property type="entry name" value="INTERMEMBRANE PHOSPHOLIPID TRANSPORT SYSTEM BINDING PROTEIN MLAD"/>
    <property type="match status" value="1"/>
</dbReference>
<protein>
    <submittedName>
        <fullName evidence="3">Outer membrane lipid asymmetry maintenance protein MlaD</fullName>
    </submittedName>
</protein>
<reference evidence="3 4" key="1">
    <citation type="submission" date="2021-02" db="EMBL/GenBank/DDBJ databases">
        <authorList>
            <person name="Han P."/>
        </authorList>
    </citation>
    <scope>NUCLEOTIDE SEQUENCE [LARGE SCALE GENOMIC DNA]</scope>
    <source>
        <strain evidence="3">Candidatus Nitrospira sp. ZN2</strain>
    </source>
</reference>
<organism evidence="3 4">
    <name type="scientific">Nitrospira defluvii</name>
    <dbReference type="NCBI Taxonomy" id="330214"/>
    <lineage>
        <taxon>Bacteria</taxon>
        <taxon>Pseudomonadati</taxon>
        <taxon>Nitrospirota</taxon>
        <taxon>Nitrospiria</taxon>
        <taxon>Nitrospirales</taxon>
        <taxon>Nitrospiraceae</taxon>
        <taxon>Nitrospira</taxon>
    </lineage>
</organism>
<accession>A0ABM8QGR9</accession>
<dbReference type="RefSeq" id="WP_213040329.1">
    <property type="nucleotide sequence ID" value="NZ_CAJNBJ010000001.1"/>
</dbReference>
<dbReference type="PANTHER" id="PTHR33371">
    <property type="entry name" value="INTERMEMBRANE PHOSPHOLIPID TRANSPORT SYSTEM BINDING PROTEIN MLAD-RELATED"/>
    <property type="match status" value="1"/>
</dbReference>
<proteinExistence type="predicted"/>
<dbReference type="Proteomes" id="UP000675880">
    <property type="component" value="Unassembled WGS sequence"/>
</dbReference>
<evidence type="ECO:0000313" key="4">
    <source>
        <dbReference type="Proteomes" id="UP000675880"/>
    </source>
</evidence>
<feature type="domain" description="Mce/MlaD" evidence="2">
    <location>
        <begin position="38"/>
        <end position="112"/>
    </location>
</feature>
<evidence type="ECO:0000256" key="1">
    <source>
        <dbReference type="SAM" id="Phobius"/>
    </source>
</evidence>
<gene>
    <name evidence="3" type="primary">mlaD</name>
    <name evidence="3" type="ORF">NSPZN2_10448</name>
</gene>